<organism evidence="1 2">
    <name type="scientific">Dactylosporangium darangshiense</name>
    <dbReference type="NCBI Taxonomy" id="579108"/>
    <lineage>
        <taxon>Bacteria</taxon>
        <taxon>Bacillati</taxon>
        <taxon>Actinomycetota</taxon>
        <taxon>Actinomycetes</taxon>
        <taxon>Micromonosporales</taxon>
        <taxon>Micromonosporaceae</taxon>
        <taxon>Dactylosporangium</taxon>
    </lineage>
</organism>
<dbReference type="EMBL" id="BAABAT010000024">
    <property type="protein sequence ID" value="GAA4256490.1"/>
    <property type="molecule type" value="Genomic_DNA"/>
</dbReference>
<dbReference type="RefSeq" id="WP_345133472.1">
    <property type="nucleotide sequence ID" value="NZ_BAABAT010000024.1"/>
</dbReference>
<keyword evidence="2" id="KW-1185">Reference proteome</keyword>
<dbReference type="Proteomes" id="UP001500620">
    <property type="component" value="Unassembled WGS sequence"/>
</dbReference>
<proteinExistence type="predicted"/>
<evidence type="ECO:0000313" key="1">
    <source>
        <dbReference type="EMBL" id="GAA4256490.1"/>
    </source>
</evidence>
<comment type="caution">
    <text evidence="1">The sequence shown here is derived from an EMBL/GenBank/DDBJ whole genome shotgun (WGS) entry which is preliminary data.</text>
</comment>
<protein>
    <submittedName>
        <fullName evidence="1">Uncharacterized protein</fullName>
    </submittedName>
</protein>
<sequence>MQAVYDWFREHDRWPLFQDIDRALRTPRGADPLQIIREIEPELLRTSASRGMWVDAEHRIWLTVVGVAECAGSDVDVATFLRALRWMALYEAKTAPPPGQMTVLVSRANLTKALRLNRRAAARLFHLLDGEQWGSRSRSGDADADWSFGVNRDVRWFSRVHTVDEFRAAGAAWAESLRPAPPAEPAQVFEPAAAAPLSLTIDERVLDRLATATTATWDFSKLAALARELDSAARSGHVYSALALVRAILDHVPPLFASTTFKEVVNNYGWGKTDRRHVMHLSSFRDTADDAMHRQISRSPCVLGVDDLPRRAAVNRLLTVCIERAAHP</sequence>
<accession>A0ABP8DIA6</accession>
<evidence type="ECO:0000313" key="2">
    <source>
        <dbReference type="Proteomes" id="UP001500620"/>
    </source>
</evidence>
<reference evidence="2" key="1">
    <citation type="journal article" date="2019" name="Int. J. Syst. Evol. Microbiol.">
        <title>The Global Catalogue of Microorganisms (GCM) 10K type strain sequencing project: providing services to taxonomists for standard genome sequencing and annotation.</title>
        <authorList>
            <consortium name="The Broad Institute Genomics Platform"/>
            <consortium name="The Broad Institute Genome Sequencing Center for Infectious Disease"/>
            <person name="Wu L."/>
            <person name="Ma J."/>
        </authorList>
    </citation>
    <scope>NUCLEOTIDE SEQUENCE [LARGE SCALE GENOMIC DNA]</scope>
    <source>
        <strain evidence="2">JCM 17441</strain>
    </source>
</reference>
<name>A0ABP8DIA6_9ACTN</name>
<gene>
    <name evidence="1" type="ORF">GCM10022255_069540</name>
</gene>